<name>A0ABQ7BKL8_BRACR</name>
<proteinExistence type="predicted"/>
<dbReference type="EMBL" id="QGKV02001507">
    <property type="protein sequence ID" value="KAF3532441.1"/>
    <property type="molecule type" value="Genomic_DNA"/>
</dbReference>
<comment type="caution">
    <text evidence="1">The sequence shown here is derived from an EMBL/GenBank/DDBJ whole genome shotgun (WGS) entry which is preliminary data.</text>
</comment>
<dbReference type="Proteomes" id="UP000266723">
    <property type="component" value="Unassembled WGS sequence"/>
</dbReference>
<reference evidence="1 2" key="1">
    <citation type="journal article" date="2020" name="BMC Genomics">
        <title>Intraspecific diversification of the crop wild relative Brassica cretica Lam. using demographic model selection.</title>
        <authorList>
            <person name="Kioukis A."/>
            <person name="Michalopoulou V.A."/>
            <person name="Briers L."/>
            <person name="Pirintsos S."/>
            <person name="Studholme D.J."/>
            <person name="Pavlidis P."/>
            <person name="Sarris P.F."/>
        </authorList>
    </citation>
    <scope>NUCLEOTIDE SEQUENCE [LARGE SCALE GENOMIC DNA]</scope>
    <source>
        <strain evidence="2">cv. PFS-1207/04</strain>
    </source>
</reference>
<protein>
    <submittedName>
        <fullName evidence="1">Uncharacterized protein</fullName>
    </submittedName>
</protein>
<evidence type="ECO:0000313" key="2">
    <source>
        <dbReference type="Proteomes" id="UP000266723"/>
    </source>
</evidence>
<evidence type="ECO:0000313" key="1">
    <source>
        <dbReference type="EMBL" id="KAF3532441.1"/>
    </source>
</evidence>
<sequence length="101" mass="11632">MKLLIAGLIGEYASGILRLFDQYSRLQTPVARALFDGAIRLLFPRRVSSRRRWRLLTGFFPVRLICVSGSFLPYRLSFLSLDSSLPRLVMSRFIFGLLLNH</sequence>
<gene>
    <name evidence="1" type="ORF">DY000_02039700</name>
</gene>
<keyword evidence="2" id="KW-1185">Reference proteome</keyword>
<accession>A0ABQ7BKL8</accession>
<organism evidence="1 2">
    <name type="scientific">Brassica cretica</name>
    <name type="common">Mustard</name>
    <dbReference type="NCBI Taxonomy" id="69181"/>
    <lineage>
        <taxon>Eukaryota</taxon>
        <taxon>Viridiplantae</taxon>
        <taxon>Streptophyta</taxon>
        <taxon>Embryophyta</taxon>
        <taxon>Tracheophyta</taxon>
        <taxon>Spermatophyta</taxon>
        <taxon>Magnoliopsida</taxon>
        <taxon>eudicotyledons</taxon>
        <taxon>Gunneridae</taxon>
        <taxon>Pentapetalae</taxon>
        <taxon>rosids</taxon>
        <taxon>malvids</taxon>
        <taxon>Brassicales</taxon>
        <taxon>Brassicaceae</taxon>
        <taxon>Brassiceae</taxon>
        <taxon>Brassica</taxon>
    </lineage>
</organism>